<gene>
    <name evidence="6" type="ORF">FE784_01810</name>
</gene>
<comment type="similarity">
    <text evidence="1">Belongs to the zinc-associated anti-sigma factor (ZAS) superfamily. Anti-sigma-W factor family.</text>
</comment>
<evidence type="ECO:0000256" key="4">
    <source>
        <dbReference type="SAM" id="Phobius"/>
    </source>
</evidence>
<feature type="compositionally biased region" description="Polar residues" evidence="3">
    <location>
        <begin position="251"/>
        <end position="261"/>
    </location>
</feature>
<dbReference type="OrthoDB" id="2381690at2"/>
<evidence type="ECO:0000313" key="6">
    <source>
        <dbReference type="EMBL" id="TNJ67905.1"/>
    </source>
</evidence>
<dbReference type="InterPro" id="IPR041916">
    <property type="entry name" value="Anti_sigma_zinc_sf"/>
</dbReference>
<feature type="compositionally biased region" description="Basic and acidic residues" evidence="3">
    <location>
        <begin position="157"/>
        <end position="184"/>
    </location>
</feature>
<comment type="caution">
    <text evidence="6">The sequence shown here is derived from an EMBL/GenBank/DDBJ whole genome shotgun (WGS) entry which is preliminary data.</text>
</comment>
<feature type="transmembrane region" description="Helical" evidence="4">
    <location>
        <begin position="112"/>
        <end position="132"/>
    </location>
</feature>
<dbReference type="Pfam" id="PF13490">
    <property type="entry name" value="zf-HC2"/>
    <property type="match status" value="1"/>
</dbReference>
<accession>A0A5C4TG33</accession>
<evidence type="ECO:0000256" key="1">
    <source>
        <dbReference type="ARBA" id="ARBA00024353"/>
    </source>
</evidence>
<name>A0A5C4TG33_9BACL</name>
<sequence>MNCQEVMELMQRDLDQDLNDSEHEAMTAHLQQCPDCAEMFSRLQQLSRELANLPKVAPPFSLVDSILPQLAEIDRAGEGPIASSVKLLADSGGSSAAVIPLATERPKRFRSAWTLAASGGIVAAGLLLAVFISDMDGTKVADEAPLMYSTAAGSRSEAAKSAEQKSTVEDTAKSTDKMAEKSEAPRSAQPNGDTAGGGSGAGSGSGSAAKPPEATTPPKESVIDQRGTPQTPNGNRSSSTDEAPVAGSELNYKNDTPNSNPAAGAEASDLPNKIMTEGGTPASSESYGSSPTTSPEQGGAAADRSISDDNKAKSQQQTPTADASKSTGTNKGSAETPGMAGLMAIPSTATQQLVSEDGLLLAAVDTANRRIAVTTADGKQTEMFLSASWNESDVPKLVKWKGSAQLTYSVTSSGGKTKTIVVDIAKQTETVQQP</sequence>
<proteinExistence type="inferred from homology"/>
<evidence type="ECO:0000259" key="5">
    <source>
        <dbReference type="Pfam" id="PF13490"/>
    </source>
</evidence>
<dbReference type="AlphaFoldDB" id="A0A5C4TG33"/>
<keyword evidence="4" id="KW-1133">Transmembrane helix</keyword>
<dbReference type="Proteomes" id="UP000307943">
    <property type="component" value="Unassembled WGS sequence"/>
</dbReference>
<feature type="compositionally biased region" description="Gly residues" evidence="3">
    <location>
        <begin position="194"/>
        <end position="205"/>
    </location>
</feature>
<feature type="compositionally biased region" description="Polar residues" evidence="3">
    <location>
        <begin position="313"/>
        <end position="333"/>
    </location>
</feature>
<keyword evidence="4" id="KW-0812">Transmembrane</keyword>
<reference evidence="6 7" key="1">
    <citation type="submission" date="2019-05" db="EMBL/GenBank/DDBJ databases">
        <title>We sequenced the genome of Paenibacillus hemerocallicola KCTC 33185 for further insight into its adaptation and study the phylogeny of Paenibacillus.</title>
        <authorList>
            <person name="Narsing Rao M.P."/>
        </authorList>
    </citation>
    <scope>NUCLEOTIDE SEQUENCE [LARGE SCALE GENOMIC DNA]</scope>
    <source>
        <strain evidence="6 7">KCTC 33185</strain>
    </source>
</reference>
<feature type="compositionally biased region" description="Low complexity" evidence="3">
    <location>
        <begin position="206"/>
        <end position="220"/>
    </location>
</feature>
<protein>
    <recommendedName>
        <fullName evidence="2">Anti-sigma-W factor RsiW</fullName>
    </recommendedName>
</protein>
<evidence type="ECO:0000313" key="7">
    <source>
        <dbReference type="Proteomes" id="UP000307943"/>
    </source>
</evidence>
<dbReference type="InterPro" id="IPR027383">
    <property type="entry name" value="Znf_put"/>
</dbReference>
<keyword evidence="7" id="KW-1185">Reference proteome</keyword>
<feature type="domain" description="Putative zinc-finger" evidence="5">
    <location>
        <begin position="3"/>
        <end position="37"/>
    </location>
</feature>
<dbReference type="RefSeq" id="WP_139600412.1">
    <property type="nucleotide sequence ID" value="NZ_VDCQ01000002.1"/>
</dbReference>
<keyword evidence="4" id="KW-0472">Membrane</keyword>
<feature type="region of interest" description="Disordered" evidence="3">
    <location>
        <begin position="152"/>
        <end position="340"/>
    </location>
</feature>
<dbReference type="EMBL" id="VDCQ01000002">
    <property type="protein sequence ID" value="TNJ67905.1"/>
    <property type="molecule type" value="Genomic_DNA"/>
</dbReference>
<feature type="compositionally biased region" description="Polar residues" evidence="3">
    <location>
        <begin position="227"/>
        <end position="241"/>
    </location>
</feature>
<evidence type="ECO:0000256" key="2">
    <source>
        <dbReference type="ARBA" id="ARBA00024438"/>
    </source>
</evidence>
<dbReference type="Gene3D" id="1.10.10.1320">
    <property type="entry name" value="Anti-sigma factor, zinc-finger domain"/>
    <property type="match status" value="1"/>
</dbReference>
<evidence type="ECO:0000256" key="3">
    <source>
        <dbReference type="SAM" id="MobiDB-lite"/>
    </source>
</evidence>
<organism evidence="6 7">
    <name type="scientific">Paenibacillus hemerocallicola</name>
    <dbReference type="NCBI Taxonomy" id="1172614"/>
    <lineage>
        <taxon>Bacteria</taxon>
        <taxon>Bacillati</taxon>
        <taxon>Bacillota</taxon>
        <taxon>Bacilli</taxon>
        <taxon>Bacillales</taxon>
        <taxon>Paenibacillaceae</taxon>
        <taxon>Paenibacillus</taxon>
    </lineage>
</organism>
<feature type="compositionally biased region" description="Low complexity" evidence="3">
    <location>
        <begin position="280"/>
        <end position="295"/>
    </location>
</feature>